<evidence type="ECO:0000313" key="4">
    <source>
        <dbReference type="Proteomes" id="UP001208570"/>
    </source>
</evidence>
<feature type="compositionally biased region" description="Basic and acidic residues" evidence="1">
    <location>
        <begin position="557"/>
        <end position="585"/>
    </location>
</feature>
<dbReference type="GO" id="GO:0001156">
    <property type="term" value="F:TFIIIC-class transcription factor complex binding"/>
    <property type="evidence" value="ECO:0007669"/>
    <property type="project" value="TreeGrafter"/>
</dbReference>
<feature type="domain" description="Transcription factor TFIIIB component B'' Myb" evidence="2">
    <location>
        <begin position="457"/>
        <end position="540"/>
    </location>
</feature>
<feature type="region of interest" description="Disordered" evidence="1">
    <location>
        <begin position="1"/>
        <end position="141"/>
    </location>
</feature>
<feature type="region of interest" description="Disordered" evidence="1">
    <location>
        <begin position="755"/>
        <end position="787"/>
    </location>
</feature>
<feature type="compositionally biased region" description="Acidic residues" evidence="1">
    <location>
        <begin position="611"/>
        <end position="620"/>
    </location>
</feature>
<protein>
    <recommendedName>
        <fullName evidence="2">Transcription factor TFIIIB component B'' Myb domain-containing protein</fullName>
    </recommendedName>
</protein>
<dbReference type="SUPFAM" id="SSF46689">
    <property type="entry name" value="Homeodomain-like"/>
    <property type="match status" value="1"/>
</dbReference>
<dbReference type="PANTHER" id="PTHR22929:SF0">
    <property type="entry name" value="TRANSCRIPTION FACTOR TFIIIB COMPONENT B'' HOMOLOG"/>
    <property type="match status" value="1"/>
</dbReference>
<reference evidence="3" key="1">
    <citation type="journal article" date="2023" name="Mol. Biol. Evol.">
        <title>Third-Generation Sequencing Reveals the Adaptive Role of the Epigenome in Three Deep-Sea Polychaetes.</title>
        <authorList>
            <person name="Perez M."/>
            <person name="Aroh O."/>
            <person name="Sun Y."/>
            <person name="Lan Y."/>
            <person name="Juniper S.K."/>
            <person name="Young C.R."/>
            <person name="Angers B."/>
            <person name="Qian P.Y."/>
        </authorList>
    </citation>
    <scope>NUCLEOTIDE SEQUENCE</scope>
    <source>
        <strain evidence="3">P08H-3</strain>
    </source>
</reference>
<sequence length="901" mass="99624">MATRRPRIKVRPNLQRARAGNSVPADDGKLLDPNSKDDGSSLISKTPVSPSQNDTASSITIKSPLSSVENSVRESSSEGKIEVTGVSEKTTKTGSAPQCSSIVTHRPSVKVQHSLSAKSSDNGLDKNQSSDLSPATEPEAVQNIPDSDVSAVAETNCCVPELSAAADAKENTMDSAQNENSMADQTVEASVSEPAVTEEVLKSPTRRARFIRAKPNIAEAERRHQRLSSFSETDDPGMLWKFSGNSDKGTIAKPAAEPKLNDNQVKSEIQTNVDVSDKKKQSKGRRRQSVKLDKLVSENRRSFTISDLIHMNPVSNPMQRYLNKENKMKAKVQEERPISPSSVSSKLNSPSTHDSALASPRVPDVIIDDDDDDDDDDNVDVQDGDETGDNAMPVPQVMLGPDGNIVLNDARYIHVNKPTYCVFGSLTIKNVDAEPNPTIIESDVVIENDNYDPSFYYKSRKRSITWSIKETTKFYVALSCLGTDFSLMAKLFPKRDRGELKRKFKLEEKKHRALVDKALGERLSLDMSLFDISDEDSDEETQGSGNENFADTVKGVLETERDAGKAKRKNDAKVRKNRKNEEKNENTAPPTLPIRKAKKKKSGWKSRYYDCSDDESDADADEKAQSDSGKQDGSGTDGEVNSDAETSLVQRIVETPTRSGRQPKRTVPFTIPEEKVHKKRRPPSFASSKSVSSISQTWINPQLAPVVRTPPVGMSHRMLEDTETGQRLLLVKSPPPFDRDGSSEFVHIYLMSPRRNRNDSSSTSAISHPNDETDVFIPPPVSASRQTSNIQEEIITDELRLIDCNNVYREDAQNSSQEVDWCNERTLNLTSPHPVQFSDFRNNINDNFSLNPSGSEHTRSATDIYENAEITTLTNEEGKIIEILIDPGLSNDGNQSEPTNS</sequence>
<keyword evidence="4" id="KW-1185">Reference proteome</keyword>
<feature type="compositionally biased region" description="Polar residues" evidence="1">
    <location>
        <begin position="92"/>
        <end position="103"/>
    </location>
</feature>
<feature type="region of interest" description="Disordered" evidence="1">
    <location>
        <begin position="271"/>
        <end position="294"/>
    </location>
</feature>
<feature type="compositionally biased region" description="Basic residues" evidence="1">
    <location>
        <begin position="280"/>
        <end position="289"/>
    </location>
</feature>
<feature type="compositionally biased region" description="Basic and acidic residues" evidence="1">
    <location>
        <begin position="328"/>
        <end position="337"/>
    </location>
</feature>
<comment type="caution">
    <text evidence="3">The sequence shown here is derived from an EMBL/GenBank/DDBJ whole genome shotgun (WGS) entry which is preliminary data.</text>
</comment>
<dbReference type="Pfam" id="PF15963">
    <property type="entry name" value="Myb_DNA-bind_7"/>
    <property type="match status" value="1"/>
</dbReference>
<dbReference type="EMBL" id="JAODUP010000228">
    <property type="protein sequence ID" value="KAK2155885.1"/>
    <property type="molecule type" value="Genomic_DNA"/>
</dbReference>
<feature type="compositionally biased region" description="Polar residues" evidence="1">
    <location>
        <begin position="173"/>
        <end position="189"/>
    </location>
</feature>
<dbReference type="PANTHER" id="PTHR22929">
    <property type="entry name" value="RNA POLYMERASE III TRANSCRIPTION INITIATION FACTOR B"/>
    <property type="match status" value="1"/>
</dbReference>
<feature type="compositionally biased region" description="Basic residues" evidence="1">
    <location>
        <begin position="595"/>
        <end position="604"/>
    </location>
</feature>
<dbReference type="GO" id="GO:0000126">
    <property type="term" value="C:transcription factor TFIIIB complex"/>
    <property type="evidence" value="ECO:0007669"/>
    <property type="project" value="TreeGrafter"/>
</dbReference>
<feature type="compositionally biased region" description="Acidic residues" evidence="1">
    <location>
        <begin position="366"/>
        <end position="388"/>
    </location>
</feature>
<evidence type="ECO:0000259" key="2">
    <source>
        <dbReference type="Pfam" id="PF15963"/>
    </source>
</evidence>
<feature type="compositionally biased region" description="Basic and acidic residues" evidence="1">
    <location>
        <begin position="26"/>
        <end position="39"/>
    </location>
</feature>
<feature type="region of interest" description="Disordered" evidence="1">
    <location>
        <begin position="222"/>
        <end position="249"/>
    </location>
</feature>
<feature type="compositionally biased region" description="Low complexity" evidence="1">
    <location>
        <begin position="338"/>
        <end position="351"/>
    </location>
</feature>
<feature type="region of interest" description="Disordered" evidence="1">
    <location>
        <begin position="328"/>
        <end position="396"/>
    </location>
</feature>
<feature type="compositionally biased region" description="Polar residues" evidence="1">
    <location>
        <begin position="41"/>
        <end position="65"/>
    </location>
</feature>
<evidence type="ECO:0000256" key="1">
    <source>
        <dbReference type="SAM" id="MobiDB-lite"/>
    </source>
</evidence>
<evidence type="ECO:0000313" key="3">
    <source>
        <dbReference type="EMBL" id="KAK2155885.1"/>
    </source>
</evidence>
<name>A0AAD9JNV9_9ANNE</name>
<feature type="compositionally biased region" description="Basic and acidic residues" evidence="1">
    <location>
        <begin position="71"/>
        <end position="81"/>
    </location>
</feature>
<feature type="compositionally biased region" description="Low complexity" evidence="1">
    <location>
        <begin position="684"/>
        <end position="693"/>
    </location>
</feature>
<dbReference type="GO" id="GO:0070898">
    <property type="term" value="P:RNA polymerase III preinitiation complex assembly"/>
    <property type="evidence" value="ECO:0007669"/>
    <property type="project" value="TreeGrafter"/>
</dbReference>
<gene>
    <name evidence="3" type="ORF">LSH36_228g03000</name>
</gene>
<organism evidence="3 4">
    <name type="scientific">Paralvinella palmiformis</name>
    <dbReference type="NCBI Taxonomy" id="53620"/>
    <lineage>
        <taxon>Eukaryota</taxon>
        <taxon>Metazoa</taxon>
        <taxon>Spiralia</taxon>
        <taxon>Lophotrochozoa</taxon>
        <taxon>Annelida</taxon>
        <taxon>Polychaeta</taxon>
        <taxon>Sedentaria</taxon>
        <taxon>Canalipalpata</taxon>
        <taxon>Terebellida</taxon>
        <taxon>Terebelliformia</taxon>
        <taxon>Alvinellidae</taxon>
        <taxon>Paralvinella</taxon>
    </lineage>
</organism>
<dbReference type="AlphaFoldDB" id="A0AAD9JNV9"/>
<dbReference type="InterPro" id="IPR039467">
    <property type="entry name" value="TFIIIB_B''_Myb"/>
</dbReference>
<dbReference type="InterPro" id="IPR009057">
    <property type="entry name" value="Homeodomain-like_sf"/>
</dbReference>
<dbReference type="Proteomes" id="UP001208570">
    <property type="component" value="Unassembled WGS sequence"/>
</dbReference>
<feature type="region of interest" description="Disordered" evidence="1">
    <location>
        <begin position="534"/>
        <end position="693"/>
    </location>
</feature>
<feature type="compositionally biased region" description="Polar residues" evidence="1">
    <location>
        <begin position="111"/>
        <end position="133"/>
    </location>
</feature>
<accession>A0AAD9JNV9</accession>
<proteinExistence type="predicted"/>
<feature type="region of interest" description="Disordered" evidence="1">
    <location>
        <begin position="168"/>
        <end position="197"/>
    </location>
</feature>
<feature type="compositionally biased region" description="Basic residues" evidence="1">
    <location>
        <begin position="1"/>
        <end position="10"/>
    </location>
</feature>